<feature type="signal peptide" evidence="10">
    <location>
        <begin position="1"/>
        <end position="30"/>
    </location>
</feature>
<dbReference type="AlphaFoldDB" id="A0A1M7Z005"/>
<feature type="compositionally biased region" description="Gly residues" evidence="9">
    <location>
        <begin position="341"/>
        <end position="352"/>
    </location>
</feature>
<evidence type="ECO:0000256" key="6">
    <source>
        <dbReference type="ARBA" id="ARBA00023295"/>
    </source>
</evidence>
<feature type="chain" id="PRO_5012703652" description="Endoglucanase" evidence="10">
    <location>
        <begin position="31"/>
        <end position="455"/>
    </location>
</feature>
<accession>A0A1M7Z005</accession>
<evidence type="ECO:0000259" key="11">
    <source>
        <dbReference type="PROSITE" id="PS51173"/>
    </source>
</evidence>
<dbReference type="InterPro" id="IPR018366">
    <property type="entry name" value="CBM2_CS"/>
</dbReference>
<keyword evidence="7 8" id="KW-0624">Polysaccharide degradation</keyword>
<dbReference type="PROSITE" id="PS51173">
    <property type="entry name" value="CBM2"/>
    <property type="match status" value="1"/>
</dbReference>
<dbReference type="STRING" id="1117707.VQ7734_04040"/>
<dbReference type="InterPro" id="IPR012291">
    <property type="entry name" value="CBM2_carb-bd_dom_sf"/>
</dbReference>
<dbReference type="InterPro" id="IPR008965">
    <property type="entry name" value="CBM2/CBM3_carb-bd_dom_sf"/>
</dbReference>
<dbReference type="EMBL" id="FRFG01000059">
    <property type="protein sequence ID" value="SHO58269.1"/>
    <property type="molecule type" value="Genomic_DNA"/>
</dbReference>
<comment type="similarity">
    <text evidence="8">Belongs to the glycosyl hydrolase 5 (cellulase A) family.</text>
</comment>
<dbReference type="InterPro" id="IPR001547">
    <property type="entry name" value="Glyco_hydro_5"/>
</dbReference>
<dbReference type="OrthoDB" id="220114at2"/>
<keyword evidence="13" id="KW-1185">Reference proteome</keyword>
<reference evidence="13" key="1">
    <citation type="submission" date="2016-12" db="EMBL/GenBank/DDBJ databases">
        <authorList>
            <person name="Rodrigo-Torres L."/>
            <person name="Arahal R.D."/>
            <person name="Lucena T."/>
        </authorList>
    </citation>
    <scope>NUCLEOTIDE SEQUENCE [LARGE SCALE GENOMIC DNA]</scope>
</reference>
<evidence type="ECO:0000256" key="1">
    <source>
        <dbReference type="ARBA" id="ARBA00000966"/>
    </source>
</evidence>
<dbReference type="Gene3D" id="3.20.20.80">
    <property type="entry name" value="Glycosidases"/>
    <property type="match status" value="1"/>
</dbReference>
<name>A0A1M7Z005_9VIBR</name>
<evidence type="ECO:0000256" key="4">
    <source>
        <dbReference type="ARBA" id="ARBA00023001"/>
    </source>
</evidence>
<proteinExistence type="inferred from homology"/>
<comment type="catalytic activity">
    <reaction evidence="1 8">
        <text>Endohydrolysis of (1-&gt;4)-beta-D-glucosidic linkages in cellulose, lichenin and cereal beta-D-glucans.</text>
        <dbReference type="EC" id="3.2.1.4"/>
    </reaction>
</comment>
<evidence type="ECO:0000256" key="2">
    <source>
        <dbReference type="ARBA" id="ARBA00022729"/>
    </source>
</evidence>
<dbReference type="PANTHER" id="PTHR34142:SF1">
    <property type="entry name" value="GLYCOSIDE HYDROLASE FAMILY 5 DOMAIN-CONTAINING PROTEIN"/>
    <property type="match status" value="1"/>
</dbReference>
<keyword evidence="2 10" id="KW-0732">Signal</keyword>
<dbReference type="PROSITE" id="PS00561">
    <property type="entry name" value="CBM2_A"/>
    <property type="match status" value="1"/>
</dbReference>
<dbReference type="GO" id="GO:0008810">
    <property type="term" value="F:cellulase activity"/>
    <property type="evidence" value="ECO:0007669"/>
    <property type="project" value="UniProtKB-EC"/>
</dbReference>
<evidence type="ECO:0000256" key="5">
    <source>
        <dbReference type="ARBA" id="ARBA00023277"/>
    </source>
</evidence>
<dbReference type="GO" id="GO:0030247">
    <property type="term" value="F:polysaccharide binding"/>
    <property type="evidence" value="ECO:0007669"/>
    <property type="project" value="UniProtKB-UniRule"/>
</dbReference>
<evidence type="ECO:0000256" key="9">
    <source>
        <dbReference type="SAM" id="MobiDB-lite"/>
    </source>
</evidence>
<keyword evidence="4 8" id="KW-0136">Cellulose degradation</keyword>
<dbReference type="Proteomes" id="UP000184600">
    <property type="component" value="Unassembled WGS sequence"/>
</dbReference>
<gene>
    <name evidence="12" type="primary">manA_3</name>
    <name evidence="12" type="ORF">VQ7734_04040</name>
</gene>
<dbReference type="PROSITE" id="PS00659">
    <property type="entry name" value="GLYCOSYL_HYDROL_F5"/>
    <property type="match status" value="1"/>
</dbReference>
<dbReference type="Gene3D" id="2.60.40.290">
    <property type="match status" value="1"/>
</dbReference>
<evidence type="ECO:0000256" key="7">
    <source>
        <dbReference type="ARBA" id="ARBA00023326"/>
    </source>
</evidence>
<dbReference type="RefSeq" id="WP_159440369.1">
    <property type="nucleotide sequence ID" value="NZ_AP024897.1"/>
</dbReference>
<dbReference type="Pfam" id="PF00553">
    <property type="entry name" value="CBM_2"/>
    <property type="match status" value="1"/>
</dbReference>
<dbReference type="SMART" id="SM00637">
    <property type="entry name" value="CBD_II"/>
    <property type="match status" value="1"/>
</dbReference>
<organism evidence="12 13">
    <name type="scientific">Vibrio quintilis</name>
    <dbReference type="NCBI Taxonomy" id="1117707"/>
    <lineage>
        <taxon>Bacteria</taxon>
        <taxon>Pseudomonadati</taxon>
        <taxon>Pseudomonadota</taxon>
        <taxon>Gammaproteobacteria</taxon>
        <taxon>Vibrionales</taxon>
        <taxon>Vibrionaceae</taxon>
        <taxon>Vibrio</taxon>
    </lineage>
</organism>
<keyword evidence="3 8" id="KW-0378">Hydrolase</keyword>
<dbReference type="EC" id="3.2.1.4" evidence="8"/>
<dbReference type="PROSITE" id="PS51257">
    <property type="entry name" value="PROKAR_LIPOPROTEIN"/>
    <property type="match status" value="1"/>
</dbReference>
<keyword evidence="6 8" id="KW-0326">Glycosidase</keyword>
<evidence type="ECO:0000313" key="12">
    <source>
        <dbReference type="EMBL" id="SHO58269.1"/>
    </source>
</evidence>
<evidence type="ECO:0000313" key="13">
    <source>
        <dbReference type="Proteomes" id="UP000184600"/>
    </source>
</evidence>
<evidence type="ECO:0000256" key="10">
    <source>
        <dbReference type="SAM" id="SignalP"/>
    </source>
</evidence>
<dbReference type="PANTHER" id="PTHR34142">
    <property type="entry name" value="ENDO-BETA-1,4-GLUCANASE A"/>
    <property type="match status" value="1"/>
</dbReference>
<sequence>MQIKNFPGKFPLKTLGLATLLACASMSCQAGFSVSGTQLLDGNGNPFVIRGVNHAHTWYNSYTNQAIEDIASVNANTIRIVLSSGDRWTKTSAGEVESIIEQMKAHKMITVLEVHDTTGYGQETAAASLDQAVDYWESIADVLKGQEDYVIINIGNEPIGNNVDKKVWIDGHVDAIKRLRAAGFTHTLMVDAPSWGQDWEKVMLDNAPEVAAADELNNTVFSVHMYGVYPTADSVKSYVNQFLTEDKLPLVIGEFAADDPSDGTELPAKTVMQISEEKGIGYMGWSWAGNSGATYSKLIDMTNNFELNSLTDWGDLIINDTNGLKATAKPATVFDSSNSGGENGGSNNGGSNNGDDNDSSVTCDVTTVNQWSGGYQLAVKVTNKGEAIDGWKVSLKYDSAPTLVNFWNADLTVDGTAIEAVNASWNGSLSTGKSASFGVQGTFEGTYTAPTCEVL</sequence>
<dbReference type="SUPFAM" id="SSF49384">
    <property type="entry name" value="Carbohydrate-binding domain"/>
    <property type="match status" value="1"/>
</dbReference>
<dbReference type="SUPFAM" id="SSF51445">
    <property type="entry name" value="(Trans)glycosidases"/>
    <property type="match status" value="1"/>
</dbReference>
<dbReference type="InterPro" id="IPR001919">
    <property type="entry name" value="CBD2"/>
</dbReference>
<feature type="domain" description="CBM2" evidence="11">
    <location>
        <begin position="352"/>
        <end position="455"/>
    </location>
</feature>
<evidence type="ECO:0000256" key="8">
    <source>
        <dbReference type="RuleBase" id="RU361153"/>
    </source>
</evidence>
<dbReference type="InterPro" id="IPR017853">
    <property type="entry name" value="GH"/>
</dbReference>
<dbReference type="InterPro" id="IPR018087">
    <property type="entry name" value="Glyco_hydro_5_CS"/>
</dbReference>
<keyword evidence="5 8" id="KW-0119">Carbohydrate metabolism</keyword>
<evidence type="ECO:0000256" key="3">
    <source>
        <dbReference type="ARBA" id="ARBA00022801"/>
    </source>
</evidence>
<dbReference type="Pfam" id="PF00150">
    <property type="entry name" value="Cellulase"/>
    <property type="match status" value="1"/>
</dbReference>
<dbReference type="GO" id="GO:0030245">
    <property type="term" value="P:cellulose catabolic process"/>
    <property type="evidence" value="ECO:0007669"/>
    <property type="project" value="UniProtKB-KW"/>
</dbReference>
<feature type="region of interest" description="Disordered" evidence="9">
    <location>
        <begin position="333"/>
        <end position="361"/>
    </location>
</feature>
<protein>
    <recommendedName>
        <fullName evidence="8">Endoglucanase</fullName>
        <ecNumber evidence="8">3.2.1.4</ecNumber>
    </recommendedName>
</protein>